<evidence type="ECO:0000256" key="9">
    <source>
        <dbReference type="ARBA" id="ARBA00022840"/>
    </source>
</evidence>
<dbReference type="GO" id="GO:0008270">
    <property type="term" value="F:zinc ion binding"/>
    <property type="evidence" value="ECO:0007669"/>
    <property type="project" value="UniProtKB-UniRule"/>
</dbReference>
<dbReference type="SMART" id="SM00840">
    <property type="entry name" value="DALR_2"/>
    <property type="match status" value="1"/>
</dbReference>
<dbReference type="CDD" id="cd00672">
    <property type="entry name" value="CysRS_core"/>
    <property type="match status" value="1"/>
</dbReference>
<protein>
    <recommendedName>
        <fullName evidence="12">Cysteine--tRNA ligase</fullName>
        <ecNumber evidence="12">6.1.1.16</ecNumber>
    </recommendedName>
    <alternativeName>
        <fullName evidence="12">Cysteinyl-tRNA synthetase</fullName>
        <shortName evidence="12">CysRS</shortName>
    </alternativeName>
</protein>
<evidence type="ECO:0000259" key="13">
    <source>
        <dbReference type="SMART" id="SM00840"/>
    </source>
</evidence>
<dbReference type="InterPro" id="IPR024909">
    <property type="entry name" value="Cys-tRNA/MSH_ligase"/>
</dbReference>
<keyword evidence="9 12" id="KW-0067">ATP-binding</keyword>
<evidence type="ECO:0000256" key="1">
    <source>
        <dbReference type="ARBA" id="ARBA00004496"/>
    </source>
</evidence>
<evidence type="ECO:0000256" key="7">
    <source>
        <dbReference type="ARBA" id="ARBA00022741"/>
    </source>
</evidence>
<dbReference type="Pfam" id="PF01406">
    <property type="entry name" value="tRNA-synt_1e"/>
    <property type="match status" value="1"/>
</dbReference>
<evidence type="ECO:0000256" key="2">
    <source>
        <dbReference type="ARBA" id="ARBA00005594"/>
    </source>
</evidence>
<keyword evidence="7 12" id="KW-0547">Nucleotide-binding</keyword>
<dbReference type="SUPFAM" id="SSF47323">
    <property type="entry name" value="Anticodon-binding domain of a subclass of class I aminoacyl-tRNA synthetases"/>
    <property type="match status" value="1"/>
</dbReference>
<dbReference type="NCBIfam" id="TIGR00435">
    <property type="entry name" value="cysS"/>
    <property type="match status" value="1"/>
</dbReference>
<comment type="similarity">
    <text evidence="2 12">Belongs to the class-I aminoacyl-tRNA synthetase family.</text>
</comment>
<dbReference type="InterPro" id="IPR015803">
    <property type="entry name" value="Cys-tRNA-ligase"/>
</dbReference>
<dbReference type="SUPFAM" id="SSF52374">
    <property type="entry name" value="Nucleotidylyl transferase"/>
    <property type="match status" value="1"/>
</dbReference>
<dbReference type="EMBL" id="VXKE01000012">
    <property type="protein sequence ID" value="KAA8709881.1"/>
    <property type="molecule type" value="Genomic_DNA"/>
</dbReference>
<dbReference type="InterPro" id="IPR032678">
    <property type="entry name" value="tRNA-synt_1_cat_dom"/>
</dbReference>
<dbReference type="AlphaFoldDB" id="A0A5M9QNU3"/>
<evidence type="ECO:0000313" key="14">
    <source>
        <dbReference type="EMBL" id="KAA8709881.1"/>
    </source>
</evidence>
<evidence type="ECO:0000256" key="6">
    <source>
        <dbReference type="ARBA" id="ARBA00022723"/>
    </source>
</evidence>
<dbReference type="InterPro" id="IPR015273">
    <property type="entry name" value="Cys-tRNA-synt_Ia_DALR"/>
</dbReference>
<accession>A0A5M9QNU3</accession>
<dbReference type="InterPro" id="IPR009080">
    <property type="entry name" value="tRNAsynth_Ia_anticodon-bd"/>
</dbReference>
<organism evidence="14 15">
    <name type="scientific">Helicobacter canis</name>
    <dbReference type="NCBI Taxonomy" id="29419"/>
    <lineage>
        <taxon>Bacteria</taxon>
        <taxon>Pseudomonadati</taxon>
        <taxon>Campylobacterota</taxon>
        <taxon>Epsilonproteobacteria</taxon>
        <taxon>Campylobacterales</taxon>
        <taxon>Helicobacteraceae</taxon>
        <taxon>Helicobacter</taxon>
    </lineage>
</organism>
<dbReference type="GO" id="GO:0005524">
    <property type="term" value="F:ATP binding"/>
    <property type="evidence" value="ECO:0007669"/>
    <property type="project" value="UniProtKB-UniRule"/>
</dbReference>
<comment type="subunit">
    <text evidence="3 12">Monomer.</text>
</comment>
<evidence type="ECO:0000256" key="3">
    <source>
        <dbReference type="ARBA" id="ARBA00011245"/>
    </source>
</evidence>
<dbReference type="Gene3D" id="3.40.50.620">
    <property type="entry name" value="HUPs"/>
    <property type="match status" value="1"/>
</dbReference>
<gene>
    <name evidence="12 14" type="primary">cysS</name>
    <name evidence="14" type="ORF">F4V45_04425</name>
</gene>
<evidence type="ECO:0000256" key="8">
    <source>
        <dbReference type="ARBA" id="ARBA00022833"/>
    </source>
</evidence>
<dbReference type="GO" id="GO:0005829">
    <property type="term" value="C:cytosol"/>
    <property type="evidence" value="ECO:0007669"/>
    <property type="project" value="TreeGrafter"/>
</dbReference>
<evidence type="ECO:0000256" key="4">
    <source>
        <dbReference type="ARBA" id="ARBA00022490"/>
    </source>
</evidence>
<keyword evidence="5 12" id="KW-0436">Ligase</keyword>
<comment type="caution">
    <text evidence="14">The sequence shown here is derived from an EMBL/GenBank/DDBJ whole genome shotgun (WGS) entry which is preliminary data.</text>
</comment>
<comment type="cofactor">
    <cofactor evidence="12">
        <name>Zn(2+)</name>
        <dbReference type="ChEBI" id="CHEBI:29105"/>
    </cofactor>
    <text evidence="12">Binds 1 zinc ion per subunit.</text>
</comment>
<dbReference type="Proteomes" id="UP000323707">
    <property type="component" value="Unassembled WGS sequence"/>
</dbReference>
<feature type="binding site" evidence="12">
    <location>
        <position position="240"/>
    </location>
    <ligand>
        <name>Zn(2+)</name>
        <dbReference type="ChEBI" id="CHEBI:29105"/>
    </ligand>
</feature>
<evidence type="ECO:0000256" key="11">
    <source>
        <dbReference type="ARBA" id="ARBA00023146"/>
    </source>
</evidence>
<keyword evidence="6 12" id="KW-0479">Metal-binding</keyword>
<feature type="short sequence motif" description="'KMSKS' region" evidence="12">
    <location>
        <begin position="272"/>
        <end position="276"/>
    </location>
</feature>
<feature type="binding site" evidence="12">
    <location>
        <position position="275"/>
    </location>
    <ligand>
        <name>ATP</name>
        <dbReference type="ChEBI" id="CHEBI:30616"/>
    </ligand>
</feature>
<dbReference type="PANTHER" id="PTHR10890">
    <property type="entry name" value="CYSTEINYL-TRNA SYNTHETASE"/>
    <property type="match status" value="1"/>
</dbReference>
<dbReference type="HAMAP" id="MF_00041">
    <property type="entry name" value="Cys_tRNA_synth"/>
    <property type="match status" value="1"/>
</dbReference>
<feature type="binding site" evidence="12">
    <location>
        <position position="210"/>
    </location>
    <ligand>
        <name>Zn(2+)</name>
        <dbReference type="ChEBI" id="CHEBI:29105"/>
    </ligand>
</feature>
<evidence type="ECO:0000256" key="5">
    <source>
        <dbReference type="ARBA" id="ARBA00022598"/>
    </source>
</evidence>
<sequence length="484" mass="54502">MMMKIYDTRVKKKLEFIPLKDKAVRIYVCGPTVYDDAHLGHARSSIAFDLLCRTLKASGYDVLFVKNFTDIDDKIIKKAKDSGTSVAEVAEFYIQAYLRDMDALLVRRPDIMPKATENLSAMAALITKLLEKDIAYKLPNGDIYLNVPKDVKYGEISGRGVDDESQARIHNDEQKRDVRDFALWKSYKGADDFGYESVLGFGRPGWHIECSAMIEEVLAYQDKEFAIDIHGGGADLLFPHHENEACQSRCATGRELAKYWMHNGFVNIDGQKMSKSLGNSFYIKDALKQYSGEVVRNYLLGTHYRAVLHFNEEDLLLAKKRLDKIYRLKQRVASGFGGGLSGARAAMQGSNIALECKFCDEVLESMRDDLNISKALSVLEDMIHSANTSLDSTPKDKELKLRILASLDFVWELLGIGGGDCVEYFQQGLTKEQKAHIQEQIDKRAQAKKARDFARADAIRAELESMGIVLSDTSEGTIWERALE</sequence>
<dbReference type="GO" id="GO:0006423">
    <property type="term" value="P:cysteinyl-tRNA aminoacylation"/>
    <property type="evidence" value="ECO:0007669"/>
    <property type="project" value="UniProtKB-UniRule"/>
</dbReference>
<feature type="short sequence motif" description="'HIGH' region" evidence="12">
    <location>
        <begin position="31"/>
        <end position="41"/>
    </location>
</feature>
<name>A0A5M9QNU3_9HELI</name>
<dbReference type="PANTHER" id="PTHR10890:SF3">
    <property type="entry name" value="CYSTEINE--TRNA LIGASE, CYTOPLASMIC"/>
    <property type="match status" value="1"/>
</dbReference>
<evidence type="ECO:0000313" key="15">
    <source>
        <dbReference type="Proteomes" id="UP000323707"/>
    </source>
</evidence>
<feature type="binding site" evidence="12">
    <location>
        <position position="244"/>
    </location>
    <ligand>
        <name>Zn(2+)</name>
        <dbReference type="ChEBI" id="CHEBI:29105"/>
    </ligand>
</feature>
<dbReference type="InterPro" id="IPR014729">
    <property type="entry name" value="Rossmann-like_a/b/a_fold"/>
</dbReference>
<feature type="binding site" evidence="12">
    <location>
        <position position="29"/>
    </location>
    <ligand>
        <name>Zn(2+)</name>
        <dbReference type="ChEBI" id="CHEBI:29105"/>
    </ligand>
</feature>
<dbReference type="Pfam" id="PF09190">
    <property type="entry name" value="DALR_2"/>
    <property type="match status" value="1"/>
</dbReference>
<dbReference type="Gene3D" id="1.20.120.1910">
    <property type="entry name" value="Cysteine-tRNA ligase, C-terminal anti-codon recognition domain"/>
    <property type="match status" value="1"/>
</dbReference>
<keyword evidence="8 12" id="KW-0862">Zinc</keyword>
<proteinExistence type="inferred from homology"/>
<reference evidence="14 15" key="1">
    <citation type="submission" date="2019-09" db="EMBL/GenBank/DDBJ databases">
        <title>Draft genome sequence of various Type strains from the CCUG.</title>
        <authorList>
            <person name="Pineiro-Iglesias B."/>
            <person name="Tunovic T."/>
            <person name="Unosson C."/>
            <person name="Inganas E."/>
            <person name="Ohlen M."/>
            <person name="Cardew S."/>
            <person name="Jensie-Markopoulos S."/>
            <person name="Salva-Serra F."/>
            <person name="Jaen-Luchoro D."/>
            <person name="Karlsson R."/>
            <person name="Svensson-Stadler L."/>
            <person name="Chun J."/>
            <person name="Moore E."/>
        </authorList>
    </citation>
    <scope>NUCLEOTIDE SEQUENCE [LARGE SCALE GENOMIC DNA]</scope>
    <source>
        <strain evidence="14 15">CCUG 32756T</strain>
    </source>
</reference>
<evidence type="ECO:0000256" key="12">
    <source>
        <dbReference type="HAMAP-Rule" id="MF_00041"/>
    </source>
</evidence>
<comment type="catalytic activity">
    <reaction evidence="12">
        <text>tRNA(Cys) + L-cysteine + ATP = L-cysteinyl-tRNA(Cys) + AMP + diphosphate</text>
        <dbReference type="Rhea" id="RHEA:17773"/>
        <dbReference type="Rhea" id="RHEA-COMP:9661"/>
        <dbReference type="Rhea" id="RHEA-COMP:9679"/>
        <dbReference type="ChEBI" id="CHEBI:30616"/>
        <dbReference type="ChEBI" id="CHEBI:33019"/>
        <dbReference type="ChEBI" id="CHEBI:35235"/>
        <dbReference type="ChEBI" id="CHEBI:78442"/>
        <dbReference type="ChEBI" id="CHEBI:78517"/>
        <dbReference type="ChEBI" id="CHEBI:456215"/>
        <dbReference type="EC" id="6.1.1.16"/>
    </reaction>
</comment>
<evidence type="ECO:0000256" key="10">
    <source>
        <dbReference type="ARBA" id="ARBA00022917"/>
    </source>
</evidence>
<comment type="subcellular location">
    <subcellularLocation>
        <location evidence="1 12">Cytoplasm</location>
    </subcellularLocation>
</comment>
<keyword evidence="11 12" id="KW-0030">Aminoacyl-tRNA synthetase</keyword>
<keyword evidence="4 12" id="KW-0963">Cytoplasm</keyword>
<feature type="domain" description="Cysteinyl-tRNA synthetase class Ia DALR" evidence="13">
    <location>
        <begin position="361"/>
        <end position="425"/>
    </location>
</feature>
<dbReference type="PRINTS" id="PR00983">
    <property type="entry name" value="TRNASYNTHCYS"/>
</dbReference>
<dbReference type="EC" id="6.1.1.16" evidence="12"/>
<keyword evidence="10 12" id="KW-0648">Protein biosynthesis</keyword>
<dbReference type="GO" id="GO:0004817">
    <property type="term" value="F:cysteine-tRNA ligase activity"/>
    <property type="evidence" value="ECO:0007669"/>
    <property type="project" value="UniProtKB-UniRule"/>
</dbReference>